<feature type="compositionally biased region" description="Basic residues" evidence="1">
    <location>
        <begin position="94"/>
        <end position="113"/>
    </location>
</feature>
<evidence type="ECO:0000313" key="3">
    <source>
        <dbReference type="Proteomes" id="UP000799424"/>
    </source>
</evidence>
<dbReference type="OrthoDB" id="3438274at2759"/>
<name>A0A6A6ZE00_9PLEO</name>
<dbReference type="Proteomes" id="UP000799424">
    <property type="component" value="Unassembled WGS sequence"/>
</dbReference>
<keyword evidence="3" id="KW-1185">Reference proteome</keyword>
<evidence type="ECO:0000313" key="2">
    <source>
        <dbReference type="EMBL" id="KAF2818913.1"/>
    </source>
</evidence>
<dbReference type="EMBL" id="MU006248">
    <property type="protein sequence ID" value="KAF2818913.1"/>
    <property type="molecule type" value="Genomic_DNA"/>
</dbReference>
<protein>
    <submittedName>
        <fullName evidence="2">Uncharacterized protein</fullName>
    </submittedName>
</protein>
<feature type="region of interest" description="Disordered" evidence="1">
    <location>
        <begin position="87"/>
        <end position="152"/>
    </location>
</feature>
<evidence type="ECO:0000256" key="1">
    <source>
        <dbReference type="SAM" id="MobiDB-lite"/>
    </source>
</evidence>
<gene>
    <name evidence="2" type="ORF">CC86DRAFT_460840</name>
</gene>
<sequence length="392" mass="43980">MLANKAEYRTCFETTSRFGANTDTDFSKPPQLWYLNTATVAKMDTTMNSASDSDDWGTPRKPRNSVAFDNNDVVQFVDSDQEILLGGGDSVLHRGPKGSKKKAAKKPAKKAVRFSHSAAAFETGDDESLSDPAPTTANTKSPRIRTDSPGLFVSEDEEGPFVIRNPLIVKGSTELTYADNTLRKHPINTMDGLKRARAIKESINKNISVLQPPDKITSVRPNFEDDPENKIIKDLRNEQDMGWGDLANFLNQERRSRGEAANFTAEAVYTRYVRSAPKIAVPINELGFDPKDYMHLRHPNQYTNVEGTGMISKAGKKRVKNYDNAKELEANMRKPVKEDEYGDLETDEKTEQLMDAVAKVERNFWTFVADEMERSTTKLYPAGRLASRYHAV</sequence>
<reference evidence="2" key="1">
    <citation type="journal article" date="2020" name="Stud. Mycol.">
        <title>101 Dothideomycetes genomes: a test case for predicting lifestyles and emergence of pathogens.</title>
        <authorList>
            <person name="Haridas S."/>
            <person name="Albert R."/>
            <person name="Binder M."/>
            <person name="Bloem J."/>
            <person name="Labutti K."/>
            <person name="Salamov A."/>
            <person name="Andreopoulos B."/>
            <person name="Baker S."/>
            <person name="Barry K."/>
            <person name="Bills G."/>
            <person name="Bluhm B."/>
            <person name="Cannon C."/>
            <person name="Castanera R."/>
            <person name="Culley D."/>
            <person name="Daum C."/>
            <person name="Ezra D."/>
            <person name="Gonzalez J."/>
            <person name="Henrissat B."/>
            <person name="Kuo A."/>
            <person name="Liang C."/>
            <person name="Lipzen A."/>
            <person name="Lutzoni F."/>
            <person name="Magnuson J."/>
            <person name="Mondo S."/>
            <person name="Nolan M."/>
            <person name="Ohm R."/>
            <person name="Pangilinan J."/>
            <person name="Park H.-J."/>
            <person name="Ramirez L."/>
            <person name="Alfaro M."/>
            <person name="Sun H."/>
            <person name="Tritt A."/>
            <person name="Yoshinaga Y."/>
            <person name="Zwiers L.-H."/>
            <person name="Turgeon B."/>
            <person name="Goodwin S."/>
            <person name="Spatafora J."/>
            <person name="Crous P."/>
            <person name="Grigoriev I."/>
        </authorList>
    </citation>
    <scope>NUCLEOTIDE SEQUENCE</scope>
    <source>
        <strain evidence="2">CBS 113818</strain>
    </source>
</reference>
<proteinExistence type="predicted"/>
<dbReference type="AlphaFoldDB" id="A0A6A6ZE00"/>
<accession>A0A6A6ZE00</accession>
<organism evidence="2 3">
    <name type="scientific">Ophiobolus disseminans</name>
    <dbReference type="NCBI Taxonomy" id="1469910"/>
    <lineage>
        <taxon>Eukaryota</taxon>
        <taxon>Fungi</taxon>
        <taxon>Dikarya</taxon>
        <taxon>Ascomycota</taxon>
        <taxon>Pezizomycotina</taxon>
        <taxon>Dothideomycetes</taxon>
        <taxon>Pleosporomycetidae</taxon>
        <taxon>Pleosporales</taxon>
        <taxon>Pleosporineae</taxon>
        <taxon>Phaeosphaeriaceae</taxon>
        <taxon>Ophiobolus</taxon>
    </lineage>
</organism>